<evidence type="ECO:0000313" key="1">
    <source>
        <dbReference type="EMBL" id="MDT0544695.1"/>
    </source>
</evidence>
<dbReference type="InterPro" id="IPR022385">
    <property type="entry name" value="Rhs_assc_core"/>
</dbReference>
<dbReference type="NCBIfam" id="TIGR03696">
    <property type="entry name" value="Rhs_assc_core"/>
    <property type="match status" value="1"/>
</dbReference>
<gene>
    <name evidence="1" type="ORF">RND15_18575</name>
</gene>
<dbReference type="Gene3D" id="2.180.10.10">
    <property type="entry name" value="RHS repeat-associated core"/>
    <property type="match status" value="1"/>
</dbReference>
<comment type="caution">
    <text evidence="1">The sequence shown here is derived from an EMBL/GenBank/DDBJ whole genome shotgun (WGS) entry which is preliminary data.</text>
</comment>
<proteinExistence type="predicted"/>
<evidence type="ECO:0000313" key="2">
    <source>
        <dbReference type="Proteomes" id="UP001180754"/>
    </source>
</evidence>
<keyword evidence="2" id="KW-1185">Reference proteome</keyword>
<dbReference type="Proteomes" id="UP001180754">
    <property type="component" value="Unassembled WGS sequence"/>
</dbReference>
<organism evidence="1 2">
    <name type="scientific">Streptomyces lonegramiae</name>
    <dbReference type="NCBI Taxonomy" id="3075524"/>
    <lineage>
        <taxon>Bacteria</taxon>
        <taxon>Bacillati</taxon>
        <taxon>Actinomycetota</taxon>
        <taxon>Actinomycetes</taxon>
        <taxon>Kitasatosporales</taxon>
        <taxon>Streptomycetaceae</taxon>
        <taxon>Streptomyces</taxon>
    </lineage>
</organism>
<dbReference type="EMBL" id="JAVRFD010000008">
    <property type="protein sequence ID" value="MDT0544695.1"/>
    <property type="molecule type" value="Genomic_DNA"/>
</dbReference>
<dbReference type="RefSeq" id="WP_311725151.1">
    <property type="nucleotide sequence ID" value="NZ_JAVRFD010000008.1"/>
</dbReference>
<sequence>MSETTPNSKGPAAAQYTPQAAEPALIPVAEVNLEDVGKLSLSYVDGSPVLSVSDGTVITGGLVVVDASGNPVAEYTAGPVSAATQSRFASPDSWSPFGAPGLNLYAYCTGDPINMIDPHGN</sequence>
<name>A0ABU2XGR6_9ACTN</name>
<protein>
    <submittedName>
        <fullName evidence="1">RHS repeat-associated core domain-containing protein</fullName>
    </submittedName>
</protein>
<accession>A0ABU2XGR6</accession>
<reference evidence="1" key="1">
    <citation type="submission" date="2024-05" db="EMBL/GenBank/DDBJ databases">
        <title>30 novel species of actinomycetes from the DSMZ collection.</title>
        <authorList>
            <person name="Nouioui I."/>
        </authorList>
    </citation>
    <scope>NUCLEOTIDE SEQUENCE</scope>
    <source>
        <strain evidence="1">DSM 41529</strain>
    </source>
</reference>